<reference evidence="2 3" key="1">
    <citation type="submission" date="2021-02" db="EMBL/GenBank/DDBJ databases">
        <title>Porcisia hertigi Genome sequencing and assembly.</title>
        <authorList>
            <person name="Almutairi H."/>
            <person name="Gatherer D."/>
        </authorList>
    </citation>
    <scope>NUCLEOTIDE SEQUENCE [LARGE SCALE GENOMIC DNA]</scope>
    <source>
        <strain evidence="2 3">C119</strain>
    </source>
</reference>
<gene>
    <name evidence="2" type="ORF">JKF63_01766</name>
</gene>
<dbReference type="GeneID" id="94287889"/>
<evidence type="ECO:0000313" key="2">
    <source>
        <dbReference type="EMBL" id="KAG5493934.1"/>
    </source>
</evidence>
<dbReference type="KEGG" id="phet:94287889"/>
<keyword evidence="3" id="KW-1185">Reference proteome</keyword>
<accession>A0A836HJL4</accession>
<name>A0A836HJL4_9TRYP</name>
<dbReference type="AlphaFoldDB" id="A0A836HJL4"/>
<protein>
    <recommendedName>
        <fullName evidence="4">Transmembrane protein</fullName>
    </recommendedName>
</protein>
<sequence length="166" mass="18407">MLRSVRVTRRAVFCATVLCRSLPATVAKGATARTIVNMDAATDAMIGPSTPNNRAIAALRNAKEEREAPAIQAEQAPEPEHQQPKFLFQGRRGSSSPEYYVARGNTGHPDPVAELLCVGRADPEWMWLKLLCFLCVSATLGTTVYGYLFAEHVKYFKDEPWSPFTY</sequence>
<keyword evidence="1" id="KW-0812">Transmembrane</keyword>
<evidence type="ECO:0008006" key="4">
    <source>
        <dbReference type="Google" id="ProtNLM"/>
    </source>
</evidence>
<dbReference type="Proteomes" id="UP000674318">
    <property type="component" value="Unassembled WGS sequence"/>
</dbReference>
<feature type="transmembrane region" description="Helical" evidence="1">
    <location>
        <begin position="125"/>
        <end position="148"/>
    </location>
</feature>
<evidence type="ECO:0000313" key="3">
    <source>
        <dbReference type="Proteomes" id="UP000674318"/>
    </source>
</evidence>
<evidence type="ECO:0000256" key="1">
    <source>
        <dbReference type="SAM" id="Phobius"/>
    </source>
</evidence>
<keyword evidence="1" id="KW-1133">Transmembrane helix</keyword>
<organism evidence="2 3">
    <name type="scientific">Porcisia hertigi</name>
    <dbReference type="NCBI Taxonomy" id="2761500"/>
    <lineage>
        <taxon>Eukaryota</taxon>
        <taxon>Discoba</taxon>
        <taxon>Euglenozoa</taxon>
        <taxon>Kinetoplastea</taxon>
        <taxon>Metakinetoplastina</taxon>
        <taxon>Trypanosomatida</taxon>
        <taxon>Trypanosomatidae</taxon>
        <taxon>Leishmaniinae</taxon>
        <taxon>Porcisia</taxon>
    </lineage>
</organism>
<dbReference type="RefSeq" id="XP_067753969.1">
    <property type="nucleotide sequence ID" value="XM_067897812.1"/>
</dbReference>
<comment type="caution">
    <text evidence="2">The sequence shown here is derived from an EMBL/GenBank/DDBJ whole genome shotgun (WGS) entry which is preliminary data.</text>
</comment>
<dbReference type="OrthoDB" id="261608at2759"/>
<proteinExistence type="predicted"/>
<keyword evidence="1" id="KW-0472">Membrane</keyword>
<dbReference type="EMBL" id="JAFJZO010000034">
    <property type="protein sequence ID" value="KAG5493934.1"/>
    <property type="molecule type" value="Genomic_DNA"/>
</dbReference>